<protein>
    <submittedName>
        <fullName evidence="1">Uncharacterized protein</fullName>
    </submittedName>
</protein>
<gene>
    <name evidence="1" type="ORF">GA0061103_1745</name>
</gene>
<evidence type="ECO:0000313" key="2">
    <source>
        <dbReference type="Proteomes" id="UP000199101"/>
    </source>
</evidence>
<evidence type="ECO:0000313" key="1">
    <source>
        <dbReference type="EMBL" id="SCB12030.1"/>
    </source>
</evidence>
<dbReference type="EMBL" id="FMAG01000001">
    <property type="protein sequence ID" value="SCB12030.1"/>
    <property type="molecule type" value="Genomic_DNA"/>
</dbReference>
<sequence length="39" mass="4345">MSDSFWLSQAQMKRIRLLIGATHLTWIECTIAATPAGLL</sequence>
<dbReference type="Proteomes" id="UP000199101">
    <property type="component" value="Unassembled WGS sequence"/>
</dbReference>
<dbReference type="STRING" id="410764.GA0061103_1745"/>
<proteinExistence type="predicted"/>
<organism evidence="1 2">
    <name type="scientific">Rhizobium multihospitium</name>
    <dbReference type="NCBI Taxonomy" id="410764"/>
    <lineage>
        <taxon>Bacteria</taxon>
        <taxon>Pseudomonadati</taxon>
        <taxon>Pseudomonadota</taxon>
        <taxon>Alphaproteobacteria</taxon>
        <taxon>Hyphomicrobiales</taxon>
        <taxon>Rhizobiaceae</taxon>
        <taxon>Rhizobium/Agrobacterium group</taxon>
        <taxon>Rhizobium</taxon>
    </lineage>
</organism>
<dbReference type="AlphaFoldDB" id="A0A1C3U971"/>
<name>A0A1C3U971_9HYPH</name>
<accession>A0A1C3U971</accession>
<reference evidence="2" key="1">
    <citation type="submission" date="2016-08" db="EMBL/GenBank/DDBJ databases">
        <authorList>
            <person name="Varghese N."/>
            <person name="Submissions Spin"/>
        </authorList>
    </citation>
    <scope>NUCLEOTIDE SEQUENCE [LARGE SCALE GENOMIC DNA]</scope>
    <source>
        <strain evidence="2">HAMBI 2975</strain>
    </source>
</reference>
<keyword evidence="2" id="KW-1185">Reference proteome</keyword>